<dbReference type="GeneID" id="65401605"/>
<comment type="caution">
    <text evidence="1">The sequence shown here is derived from an EMBL/GenBank/DDBJ whole genome shotgun (WGS) entry which is preliminary data.</text>
</comment>
<organism evidence="1 2">
    <name type="scientific">Cytobacillus oceanisediminis</name>
    <dbReference type="NCBI Taxonomy" id="665099"/>
    <lineage>
        <taxon>Bacteria</taxon>
        <taxon>Bacillati</taxon>
        <taxon>Bacillota</taxon>
        <taxon>Bacilli</taxon>
        <taxon>Bacillales</taxon>
        <taxon>Bacillaceae</taxon>
        <taxon>Cytobacillus</taxon>
    </lineage>
</organism>
<proteinExistence type="predicted"/>
<keyword evidence="2" id="KW-1185">Reference proteome</keyword>
<protein>
    <submittedName>
        <fullName evidence="1">Uncharacterized protein</fullName>
    </submittedName>
</protein>
<dbReference type="OrthoDB" id="2352801at2"/>
<sequence length="61" mass="7017">MLRSLAVVEKDMDEVRKDMRLLDKLVYKANIENAFNNESAEAVKKAIGFKEGFYNKHGKGR</sequence>
<dbReference type="RefSeq" id="WP_144539226.1">
    <property type="nucleotide sequence ID" value="NZ_CBCSDC010000025.1"/>
</dbReference>
<gene>
    <name evidence="1" type="ORF">IQ19_00318</name>
</gene>
<evidence type="ECO:0000313" key="2">
    <source>
        <dbReference type="Proteomes" id="UP000318667"/>
    </source>
</evidence>
<name>A0A562K5Z7_9BACI</name>
<dbReference type="Proteomes" id="UP000318667">
    <property type="component" value="Unassembled WGS sequence"/>
</dbReference>
<dbReference type="AlphaFoldDB" id="A0A562K5Z7"/>
<reference evidence="1 2" key="1">
    <citation type="journal article" date="2015" name="Stand. Genomic Sci.">
        <title>Genomic Encyclopedia of Bacterial and Archaeal Type Strains, Phase III: the genomes of soil and plant-associated and newly described type strains.</title>
        <authorList>
            <person name="Whitman W.B."/>
            <person name="Woyke T."/>
            <person name="Klenk H.P."/>
            <person name="Zhou Y."/>
            <person name="Lilburn T.G."/>
            <person name="Beck B.J."/>
            <person name="De Vos P."/>
            <person name="Vandamme P."/>
            <person name="Eisen J.A."/>
            <person name="Garrity G."/>
            <person name="Hugenholtz P."/>
            <person name="Kyrpides N.C."/>
        </authorList>
    </citation>
    <scope>NUCLEOTIDE SEQUENCE [LARGE SCALE GENOMIC DNA]</scope>
    <source>
        <strain evidence="1 2">CGMCC 1.10115</strain>
    </source>
</reference>
<dbReference type="EMBL" id="VLKI01000001">
    <property type="protein sequence ID" value="TWH90868.1"/>
    <property type="molecule type" value="Genomic_DNA"/>
</dbReference>
<evidence type="ECO:0000313" key="1">
    <source>
        <dbReference type="EMBL" id="TWH90868.1"/>
    </source>
</evidence>
<accession>A0A562K5Z7</accession>